<gene>
    <name evidence="1" type="ORF">JNW91_02810</name>
</gene>
<organism evidence="1 2">
    <name type="scientific">Micromonospora parastrephiae</name>
    <dbReference type="NCBI Taxonomy" id="2806101"/>
    <lineage>
        <taxon>Bacteria</taxon>
        <taxon>Bacillati</taxon>
        <taxon>Actinomycetota</taxon>
        <taxon>Actinomycetes</taxon>
        <taxon>Micromonosporales</taxon>
        <taxon>Micromonosporaceae</taxon>
        <taxon>Micromonospora</taxon>
    </lineage>
</organism>
<accession>A0ABS1XNR4</accession>
<protein>
    <submittedName>
        <fullName evidence="1">Uncharacterized protein</fullName>
    </submittedName>
</protein>
<evidence type="ECO:0000313" key="1">
    <source>
        <dbReference type="EMBL" id="MBM0230900.1"/>
    </source>
</evidence>
<comment type="caution">
    <text evidence="1">The sequence shown here is derived from an EMBL/GenBank/DDBJ whole genome shotgun (WGS) entry which is preliminary data.</text>
</comment>
<reference evidence="1 2" key="1">
    <citation type="submission" date="2021-01" db="EMBL/GenBank/DDBJ databases">
        <title>Draft genome sequence of Micromonospora sp. strain STR1_7.</title>
        <authorList>
            <person name="Karlyshev A."/>
            <person name="Jawad R."/>
        </authorList>
    </citation>
    <scope>NUCLEOTIDE SEQUENCE [LARGE SCALE GENOMIC DNA]</scope>
    <source>
        <strain evidence="1 2">STR1-7</strain>
    </source>
</reference>
<proteinExistence type="predicted"/>
<sequence>MGRRDHAVRLPGRLRNDLATAAPLLAQIPISPALRRARQRLDAARGRDAG</sequence>
<name>A0ABS1XNR4_9ACTN</name>
<dbReference type="Proteomes" id="UP000601027">
    <property type="component" value="Unassembled WGS sequence"/>
</dbReference>
<dbReference type="RefSeq" id="WP_203173380.1">
    <property type="nucleotide sequence ID" value="NZ_JAEVHM010000005.1"/>
</dbReference>
<dbReference type="EMBL" id="JAEVHM010000005">
    <property type="protein sequence ID" value="MBM0230900.1"/>
    <property type="molecule type" value="Genomic_DNA"/>
</dbReference>
<evidence type="ECO:0000313" key="2">
    <source>
        <dbReference type="Proteomes" id="UP000601027"/>
    </source>
</evidence>
<keyword evidence="2" id="KW-1185">Reference proteome</keyword>